<accession>A0A0A8Z5P9</accession>
<proteinExistence type="predicted"/>
<sequence>MTLELQQHTVSRRRFLFASRTKRRVKKMQRTHHYVSELLPLIPCT</sequence>
<organism evidence="1">
    <name type="scientific">Arundo donax</name>
    <name type="common">Giant reed</name>
    <name type="synonym">Donax arundinaceus</name>
    <dbReference type="NCBI Taxonomy" id="35708"/>
    <lineage>
        <taxon>Eukaryota</taxon>
        <taxon>Viridiplantae</taxon>
        <taxon>Streptophyta</taxon>
        <taxon>Embryophyta</taxon>
        <taxon>Tracheophyta</taxon>
        <taxon>Spermatophyta</taxon>
        <taxon>Magnoliopsida</taxon>
        <taxon>Liliopsida</taxon>
        <taxon>Poales</taxon>
        <taxon>Poaceae</taxon>
        <taxon>PACMAD clade</taxon>
        <taxon>Arundinoideae</taxon>
        <taxon>Arundineae</taxon>
        <taxon>Arundo</taxon>
    </lineage>
</organism>
<dbReference type="EMBL" id="GBRH01264877">
    <property type="protein sequence ID" value="JAD33018.1"/>
    <property type="molecule type" value="Transcribed_RNA"/>
</dbReference>
<reference evidence="1" key="2">
    <citation type="journal article" date="2015" name="Data Brief">
        <title>Shoot transcriptome of the giant reed, Arundo donax.</title>
        <authorList>
            <person name="Barrero R.A."/>
            <person name="Guerrero F.D."/>
            <person name="Moolhuijzen P."/>
            <person name="Goolsby J.A."/>
            <person name="Tidwell J."/>
            <person name="Bellgard S.E."/>
            <person name="Bellgard M.I."/>
        </authorList>
    </citation>
    <scope>NUCLEOTIDE SEQUENCE</scope>
    <source>
        <tissue evidence="1">Shoot tissue taken approximately 20 cm above the soil surface</tissue>
    </source>
</reference>
<name>A0A0A8Z5P9_ARUDO</name>
<dbReference type="AlphaFoldDB" id="A0A0A8Z5P9"/>
<evidence type="ECO:0000313" key="1">
    <source>
        <dbReference type="EMBL" id="JAD33018.1"/>
    </source>
</evidence>
<reference evidence="1" key="1">
    <citation type="submission" date="2014-09" db="EMBL/GenBank/DDBJ databases">
        <authorList>
            <person name="Magalhaes I.L.F."/>
            <person name="Oliveira U."/>
            <person name="Santos F.R."/>
            <person name="Vidigal T.H.D.A."/>
            <person name="Brescovit A.D."/>
            <person name="Santos A.J."/>
        </authorList>
    </citation>
    <scope>NUCLEOTIDE SEQUENCE</scope>
    <source>
        <tissue evidence="1">Shoot tissue taken approximately 20 cm above the soil surface</tissue>
    </source>
</reference>
<protein>
    <submittedName>
        <fullName evidence="1">Uncharacterized protein</fullName>
    </submittedName>
</protein>